<dbReference type="Proteomes" id="UP001148662">
    <property type="component" value="Unassembled WGS sequence"/>
</dbReference>
<dbReference type="EMBL" id="JANHOG010002759">
    <property type="protein sequence ID" value="KAJ3520250.1"/>
    <property type="molecule type" value="Genomic_DNA"/>
</dbReference>
<gene>
    <name evidence="1" type="ORF">NM688_g9190</name>
</gene>
<reference evidence="1" key="1">
    <citation type="submission" date="2022-07" db="EMBL/GenBank/DDBJ databases">
        <title>Genome Sequence of Phlebia brevispora.</title>
        <authorList>
            <person name="Buettner E."/>
        </authorList>
    </citation>
    <scope>NUCLEOTIDE SEQUENCE</scope>
    <source>
        <strain evidence="1">MPL23</strain>
    </source>
</reference>
<accession>A0ACC1RIH2</accession>
<protein>
    <submittedName>
        <fullName evidence="1">Uncharacterized protein</fullName>
    </submittedName>
</protein>
<comment type="caution">
    <text evidence="1">The sequence shown here is derived from an EMBL/GenBank/DDBJ whole genome shotgun (WGS) entry which is preliminary data.</text>
</comment>
<organism evidence="1 2">
    <name type="scientific">Phlebia brevispora</name>
    <dbReference type="NCBI Taxonomy" id="194682"/>
    <lineage>
        <taxon>Eukaryota</taxon>
        <taxon>Fungi</taxon>
        <taxon>Dikarya</taxon>
        <taxon>Basidiomycota</taxon>
        <taxon>Agaricomycotina</taxon>
        <taxon>Agaricomycetes</taxon>
        <taxon>Polyporales</taxon>
        <taxon>Meruliaceae</taxon>
        <taxon>Phlebia</taxon>
    </lineage>
</organism>
<sequence length="280" mass="32300">MTSVVFLEIPKPWRVWSGFRNNWITDGEVPNRLEFVGSKPTWSLVNPVDEEDYDETSAFPATKPDMDVFCPPLRSRSQRGWYQIKAFPFPRPFFDTYGSSYQPHITLRTGAELPAELLARILEIVVDNRTLKACALVNHYWAKLCQKRLWATTVLHKRDDAVRLLDFLRTEVSHIRHYIYHVDFHSVGLKPAGQPWFHLLSSIYETLGRDPRPVLEMKMEGPINKGSGCLRSIHHGLPPRSPAFLLAHFSTLSVRHHFHKAHRRDASYMGDALLTAAWFA</sequence>
<proteinExistence type="predicted"/>
<name>A0ACC1RIH2_9APHY</name>
<evidence type="ECO:0000313" key="2">
    <source>
        <dbReference type="Proteomes" id="UP001148662"/>
    </source>
</evidence>
<evidence type="ECO:0000313" key="1">
    <source>
        <dbReference type="EMBL" id="KAJ3520250.1"/>
    </source>
</evidence>
<keyword evidence="2" id="KW-1185">Reference proteome</keyword>